<dbReference type="SUPFAM" id="SSF53067">
    <property type="entry name" value="Actin-like ATPase domain"/>
    <property type="match status" value="1"/>
</dbReference>
<dbReference type="EMBL" id="CP111019">
    <property type="protein sequence ID" value="WAR11815.1"/>
    <property type="molecule type" value="Genomic_DNA"/>
</dbReference>
<name>A0ABY7ERD7_MYAAR</name>
<protein>
    <submittedName>
        <fullName evidence="1">HS12B-like protein</fullName>
    </submittedName>
</protein>
<dbReference type="Proteomes" id="UP001164746">
    <property type="component" value="Chromosome 8"/>
</dbReference>
<dbReference type="PANTHER" id="PTHR14187:SF5">
    <property type="entry name" value="HEAT SHOCK 70 KDA PROTEIN 12A"/>
    <property type="match status" value="1"/>
</dbReference>
<dbReference type="Gene3D" id="3.30.420.40">
    <property type="match status" value="2"/>
</dbReference>
<accession>A0ABY7ERD7</accession>
<dbReference type="Gene3D" id="3.90.640.10">
    <property type="entry name" value="Actin, Chain A, domain 4"/>
    <property type="match status" value="1"/>
</dbReference>
<reference evidence="1" key="1">
    <citation type="submission" date="2022-11" db="EMBL/GenBank/DDBJ databases">
        <title>Centuries of genome instability and evolution in soft-shell clam transmissible cancer (bioRxiv).</title>
        <authorList>
            <person name="Hart S.F.M."/>
            <person name="Yonemitsu M.A."/>
            <person name="Giersch R.M."/>
            <person name="Beal B.F."/>
            <person name="Arriagada G."/>
            <person name="Davis B.W."/>
            <person name="Ostrander E.A."/>
            <person name="Goff S.P."/>
            <person name="Metzger M.J."/>
        </authorList>
    </citation>
    <scope>NUCLEOTIDE SEQUENCE</scope>
    <source>
        <strain evidence="1">MELC-2E11</strain>
        <tissue evidence="1">Siphon/mantle</tissue>
    </source>
</reference>
<dbReference type="PANTHER" id="PTHR14187">
    <property type="entry name" value="ALPHA KINASE/ELONGATION FACTOR 2 KINASE"/>
    <property type="match status" value="1"/>
</dbReference>
<keyword evidence="2" id="KW-1185">Reference proteome</keyword>
<feature type="non-terminal residue" evidence="1">
    <location>
        <position position="404"/>
    </location>
</feature>
<evidence type="ECO:0000313" key="1">
    <source>
        <dbReference type="EMBL" id="WAR11815.1"/>
    </source>
</evidence>
<organism evidence="1 2">
    <name type="scientific">Mya arenaria</name>
    <name type="common">Soft-shell clam</name>
    <dbReference type="NCBI Taxonomy" id="6604"/>
    <lineage>
        <taxon>Eukaryota</taxon>
        <taxon>Metazoa</taxon>
        <taxon>Spiralia</taxon>
        <taxon>Lophotrochozoa</taxon>
        <taxon>Mollusca</taxon>
        <taxon>Bivalvia</taxon>
        <taxon>Autobranchia</taxon>
        <taxon>Heteroconchia</taxon>
        <taxon>Euheterodonta</taxon>
        <taxon>Imparidentia</taxon>
        <taxon>Neoheterodontei</taxon>
        <taxon>Myida</taxon>
        <taxon>Myoidea</taxon>
        <taxon>Myidae</taxon>
        <taxon>Mya</taxon>
    </lineage>
</organism>
<gene>
    <name evidence="1" type="ORF">MAR_025995</name>
</gene>
<proteinExistence type="predicted"/>
<dbReference type="InterPro" id="IPR043129">
    <property type="entry name" value="ATPase_NBD"/>
</dbReference>
<evidence type="ECO:0000313" key="2">
    <source>
        <dbReference type="Proteomes" id="UP001164746"/>
    </source>
</evidence>
<sequence>AGLDNDRIKLALEPEAASIWCQQIKTSLKTDLSKTGSQYMVVDLGGGTADITVHEKNIDGTLKEIHKASGGPWGGTCVDNNFISWLINIFGETTMSIFKEEEMEDYFGLLREFETKKRTITPDTDGLVTFRLPIALRSIHDETAEQTIEQTLEQMKLTDEVAFRKDKLRVSARIVMSWFSESIKKTTQHMINLLSERKMKKVSTILLVGGYGECKLVHDSVKREIGNKNIIIPQDAGLAVLKGAVRFGHLPGLVTSRVVKYTYGFDFKADFDASKHPIQKKIIDSYGEDKVDNAFFTVVCADTEVNIGKPIKASSAMFLNLDTDTAMNIFTSSESNPIFVTDATCKNVGSFLLGYAKGKSKAENEIEINFLFGETELEVRVKMLKDGSEIKKVIDCLAANDANN</sequence>